<accession>A0ABZ1HKR7</accession>
<evidence type="ECO:0000259" key="1">
    <source>
        <dbReference type="SMART" id="SM00418"/>
    </source>
</evidence>
<dbReference type="InterPro" id="IPR011991">
    <property type="entry name" value="ArsR-like_HTH"/>
</dbReference>
<evidence type="ECO:0000313" key="3">
    <source>
        <dbReference type="Proteomes" id="UP001340816"/>
    </source>
</evidence>
<dbReference type="Pfam" id="PF12840">
    <property type="entry name" value="HTH_20"/>
    <property type="match status" value="1"/>
</dbReference>
<dbReference type="CDD" id="cd00090">
    <property type="entry name" value="HTH_ARSR"/>
    <property type="match status" value="1"/>
</dbReference>
<dbReference type="Proteomes" id="UP001340816">
    <property type="component" value="Chromosome"/>
</dbReference>
<dbReference type="SUPFAM" id="SSF46785">
    <property type="entry name" value="Winged helix' DNA-binding domain"/>
    <property type="match status" value="1"/>
</dbReference>
<feature type="domain" description="HTH arsR-type" evidence="1">
    <location>
        <begin position="251"/>
        <end position="326"/>
    </location>
</feature>
<evidence type="ECO:0000313" key="2">
    <source>
        <dbReference type="EMBL" id="WSD17901.1"/>
    </source>
</evidence>
<dbReference type="InterPro" id="IPR036388">
    <property type="entry name" value="WH-like_DNA-bd_sf"/>
</dbReference>
<name>A0ABZ1HKR7_STRPH</name>
<dbReference type="SMART" id="SM00418">
    <property type="entry name" value="HTH_ARSR"/>
    <property type="match status" value="1"/>
</dbReference>
<gene>
    <name evidence="2" type="ORF">OHB35_34335</name>
</gene>
<dbReference type="InterPro" id="IPR036390">
    <property type="entry name" value="WH_DNA-bd_sf"/>
</dbReference>
<reference evidence="2 3" key="1">
    <citation type="submission" date="2022-10" db="EMBL/GenBank/DDBJ databases">
        <title>The complete genomes of actinobacterial strains from the NBC collection.</title>
        <authorList>
            <person name="Joergensen T.S."/>
            <person name="Alvarez Arevalo M."/>
            <person name="Sterndorff E.B."/>
            <person name="Faurdal D."/>
            <person name="Vuksanovic O."/>
            <person name="Mourched A.-S."/>
            <person name="Charusanti P."/>
            <person name="Shaw S."/>
            <person name="Blin K."/>
            <person name="Weber T."/>
        </authorList>
    </citation>
    <scope>NUCLEOTIDE SEQUENCE [LARGE SCALE GENOMIC DNA]</scope>
    <source>
        <strain evidence="2 3">NBC 01752</strain>
    </source>
</reference>
<dbReference type="InterPro" id="IPR001845">
    <property type="entry name" value="HTH_ArsR_DNA-bd_dom"/>
</dbReference>
<organism evidence="2 3">
    <name type="scientific">Streptomyces phaeochromogenes</name>
    <dbReference type="NCBI Taxonomy" id="1923"/>
    <lineage>
        <taxon>Bacteria</taxon>
        <taxon>Bacillati</taxon>
        <taxon>Actinomycetota</taxon>
        <taxon>Actinomycetes</taxon>
        <taxon>Kitasatosporales</taxon>
        <taxon>Streptomycetaceae</taxon>
        <taxon>Streptomyces</taxon>
        <taxon>Streptomyces phaeochromogenes group</taxon>
    </lineage>
</organism>
<proteinExistence type="predicted"/>
<sequence>MAESRVRLGPVDRLKVEVAYRPGTTLVSLLVDALGGRPQGVLPHVRRTVRAGLPQDAAQLLPPLFVPGVSPIPDWLSMDAAGSDQEIREALARMRDLSADTVLAGIDFTFGGRIPDRWEPALRDPRRYAVAFADALDAVRTTCAPALRRTRAVYEREAERVGIASVTGQIGVVLSQLNGLWRLDGDDLVYNGGRIGDHAVGDRRFLLVPLLSGTNASIFSLDTQDSVSLGYPARGLALAWNVQEPLAESRDALSHVAGRVRARILRYLHHGPTVSETAAHLNCAPATVTYHCHQLEDAGLLVRERRGQSVRMSLTPRGEALVELLTQ</sequence>
<dbReference type="RefSeq" id="WP_326760792.1">
    <property type="nucleotide sequence ID" value="NZ_CP109135.1"/>
</dbReference>
<keyword evidence="3" id="KW-1185">Reference proteome</keyword>
<dbReference type="Gene3D" id="1.10.10.10">
    <property type="entry name" value="Winged helix-like DNA-binding domain superfamily/Winged helix DNA-binding domain"/>
    <property type="match status" value="1"/>
</dbReference>
<dbReference type="EMBL" id="CP109135">
    <property type="protein sequence ID" value="WSD17901.1"/>
    <property type="molecule type" value="Genomic_DNA"/>
</dbReference>
<protein>
    <submittedName>
        <fullName evidence="2">Winged helix-turn-helix domain-containing protein</fullName>
    </submittedName>
</protein>